<comment type="caution">
    <text evidence="1">The sequence shown here is derived from an EMBL/GenBank/DDBJ whole genome shotgun (WGS) entry which is preliminary data.</text>
</comment>
<dbReference type="EMBL" id="CACRXK020006252">
    <property type="protein sequence ID" value="CAB4008856.1"/>
    <property type="molecule type" value="Genomic_DNA"/>
</dbReference>
<accession>A0A7D9EG40</accession>
<protein>
    <submittedName>
        <fullName evidence="1">Uncharacterized protein</fullName>
    </submittedName>
</protein>
<organism evidence="1 2">
    <name type="scientific">Paramuricea clavata</name>
    <name type="common">Red gorgonian</name>
    <name type="synonym">Violescent sea-whip</name>
    <dbReference type="NCBI Taxonomy" id="317549"/>
    <lineage>
        <taxon>Eukaryota</taxon>
        <taxon>Metazoa</taxon>
        <taxon>Cnidaria</taxon>
        <taxon>Anthozoa</taxon>
        <taxon>Octocorallia</taxon>
        <taxon>Malacalcyonacea</taxon>
        <taxon>Plexauridae</taxon>
        <taxon>Paramuricea</taxon>
    </lineage>
</organism>
<keyword evidence="2" id="KW-1185">Reference proteome</keyword>
<dbReference type="OrthoDB" id="6427993at2759"/>
<evidence type="ECO:0000313" key="1">
    <source>
        <dbReference type="EMBL" id="CAB4008856.1"/>
    </source>
</evidence>
<dbReference type="AlphaFoldDB" id="A0A7D9EG40"/>
<evidence type="ECO:0000313" key="2">
    <source>
        <dbReference type="Proteomes" id="UP001152795"/>
    </source>
</evidence>
<gene>
    <name evidence="1" type="ORF">PACLA_8A000622</name>
</gene>
<reference evidence="1" key="1">
    <citation type="submission" date="2020-04" db="EMBL/GenBank/DDBJ databases">
        <authorList>
            <person name="Alioto T."/>
            <person name="Alioto T."/>
            <person name="Gomez Garrido J."/>
        </authorList>
    </citation>
    <scope>NUCLEOTIDE SEQUENCE</scope>
    <source>
        <strain evidence="1">A484AB</strain>
    </source>
</reference>
<sequence length="79" mass="8918">MPELNKSEKNDLCHEVAWLWVISNGEVCSTMNMPPPVNPKAFDYHNKAILHAVKDVAEETMNDAVQEIHNLNSAEVDED</sequence>
<name>A0A7D9EG40_PARCT</name>
<proteinExistence type="predicted"/>
<dbReference type="Proteomes" id="UP001152795">
    <property type="component" value="Unassembled WGS sequence"/>
</dbReference>